<dbReference type="STRING" id="313596.RB2501_04520"/>
<dbReference type="Proteomes" id="UP000009049">
    <property type="component" value="Chromosome"/>
</dbReference>
<dbReference type="SUPFAM" id="SSF51658">
    <property type="entry name" value="Xylose isomerase-like"/>
    <property type="match status" value="1"/>
</dbReference>
<dbReference type="EMBL" id="CP001712">
    <property type="protein sequence ID" value="EAR16132.1"/>
    <property type="molecule type" value="Genomic_DNA"/>
</dbReference>
<dbReference type="NCBIfam" id="TIGR00695">
    <property type="entry name" value="uxuA"/>
    <property type="match status" value="1"/>
</dbReference>
<comment type="similarity">
    <text evidence="4 9">Belongs to the mannonate dehydratase family.</text>
</comment>
<dbReference type="GO" id="GO:0008198">
    <property type="term" value="F:ferrous iron binding"/>
    <property type="evidence" value="ECO:0007669"/>
    <property type="project" value="TreeGrafter"/>
</dbReference>
<evidence type="ECO:0000256" key="9">
    <source>
        <dbReference type="HAMAP-Rule" id="MF_00106"/>
    </source>
</evidence>
<evidence type="ECO:0000313" key="10">
    <source>
        <dbReference type="EMBL" id="EAR16132.1"/>
    </source>
</evidence>
<evidence type="ECO:0000256" key="8">
    <source>
        <dbReference type="ARBA" id="ARBA00023239"/>
    </source>
</evidence>
<evidence type="ECO:0000256" key="3">
    <source>
        <dbReference type="ARBA" id="ARBA00004892"/>
    </source>
</evidence>
<dbReference type="PIRSF" id="PIRSF016049">
    <property type="entry name" value="Man_dehyd"/>
    <property type="match status" value="1"/>
</dbReference>
<dbReference type="PANTHER" id="PTHR30387">
    <property type="entry name" value="MANNONATE DEHYDRATASE"/>
    <property type="match status" value="1"/>
</dbReference>
<dbReference type="HAMAP" id="MF_00106">
    <property type="entry name" value="UxuA"/>
    <property type="match status" value="1"/>
</dbReference>
<evidence type="ECO:0000256" key="6">
    <source>
        <dbReference type="ARBA" id="ARBA00023004"/>
    </source>
</evidence>
<protein>
    <recommendedName>
        <fullName evidence="5 9">Mannonate dehydratase</fullName>
        <ecNumber evidence="5 9">4.2.1.8</ecNumber>
    </recommendedName>
    <alternativeName>
        <fullName evidence="9">D-mannonate hydro-lyase</fullName>
    </alternativeName>
</protein>
<dbReference type="OrthoDB" id="9780250at2"/>
<organism evidence="10 11">
    <name type="scientific">Robiginitalea biformata (strain ATCC BAA-864 / DSM 15991 / KCTC 12146 / HTCC2501)</name>
    <dbReference type="NCBI Taxonomy" id="313596"/>
    <lineage>
        <taxon>Bacteria</taxon>
        <taxon>Pseudomonadati</taxon>
        <taxon>Bacteroidota</taxon>
        <taxon>Flavobacteriia</taxon>
        <taxon>Flavobacteriales</taxon>
        <taxon>Flavobacteriaceae</taxon>
        <taxon>Robiginitalea</taxon>
    </lineage>
</organism>
<dbReference type="HOGENOM" id="CLU_058621_2_0_10"/>
<dbReference type="InterPro" id="IPR004628">
    <property type="entry name" value="Man_deHydtase"/>
</dbReference>
<dbReference type="eggNOG" id="COG1312">
    <property type="taxonomic scope" value="Bacteria"/>
</dbReference>
<proteinExistence type="inferred from homology"/>
<dbReference type="InterPro" id="IPR036237">
    <property type="entry name" value="Xyl_isomerase-like_sf"/>
</dbReference>
<accession>A4CGS4</accession>
<dbReference type="Gene3D" id="3.20.20.150">
    <property type="entry name" value="Divalent-metal-dependent TIM barrel enzymes"/>
    <property type="match status" value="1"/>
</dbReference>
<dbReference type="EC" id="4.2.1.8" evidence="5 9"/>
<dbReference type="NCBIfam" id="NF003027">
    <property type="entry name" value="PRK03906.1"/>
    <property type="match status" value="1"/>
</dbReference>
<dbReference type="UniPathway" id="UPA00246"/>
<evidence type="ECO:0000256" key="1">
    <source>
        <dbReference type="ARBA" id="ARBA00001794"/>
    </source>
</evidence>
<dbReference type="AlphaFoldDB" id="A4CGS4"/>
<name>A4CGS4_ROBBH</name>
<dbReference type="GO" id="GO:0030145">
    <property type="term" value="F:manganese ion binding"/>
    <property type="evidence" value="ECO:0007669"/>
    <property type="project" value="TreeGrafter"/>
</dbReference>
<keyword evidence="8 9" id="KW-0456">Lyase</keyword>
<dbReference type="Pfam" id="PF03786">
    <property type="entry name" value="UxuA"/>
    <property type="match status" value="1"/>
</dbReference>
<keyword evidence="6 9" id="KW-0408">Iron</keyword>
<comment type="catalytic activity">
    <reaction evidence="1 9">
        <text>D-mannonate = 2-dehydro-3-deoxy-D-gluconate + H2O</text>
        <dbReference type="Rhea" id="RHEA:20097"/>
        <dbReference type="ChEBI" id="CHEBI:15377"/>
        <dbReference type="ChEBI" id="CHEBI:17767"/>
        <dbReference type="ChEBI" id="CHEBI:57990"/>
        <dbReference type="EC" id="4.2.1.8"/>
    </reaction>
</comment>
<reference evidence="10 11" key="1">
    <citation type="journal article" date="2009" name="J. Bacteriol.">
        <title>Complete genome sequence of Robiginitalea biformata HTCC2501.</title>
        <authorList>
            <person name="Oh H.M."/>
            <person name="Giovannoni S.J."/>
            <person name="Lee K."/>
            <person name="Ferriera S."/>
            <person name="Johnson J."/>
            <person name="Cho J.C."/>
        </authorList>
    </citation>
    <scope>NUCLEOTIDE SEQUENCE [LARGE SCALE GENOMIC DNA]</scope>
    <source>
        <strain evidence="11">ATCC BAA-864 / HTCC2501 / KCTC 12146</strain>
    </source>
</reference>
<comment type="pathway">
    <text evidence="3 9">Carbohydrate metabolism; pentose and glucuronate interconversion.</text>
</comment>
<evidence type="ECO:0000313" key="11">
    <source>
        <dbReference type="Proteomes" id="UP000009049"/>
    </source>
</evidence>
<sequence>MMPCMRWYGPQDGVSLTAIRQAGAAGIVTALHQIPPGQVWETAAIRERQRVVREAGMEWVVVESLPVSEAIKQQKGDYLDHIANYQQSIRNLAACGIRVITYNFMPVLDWVRTELEHPNPDGTRTLRFDRAAFAWFDIHSLGRPGADADYDAGVRKRAAALDDSLGEERRNRIRRSVLQGLPGSDEHFTEAALMALLADYDRIPESRLRKHLIEFLEAVVPVAEASGAVLAVHPDDPPYPLLGLPRVVSGHDHLQKLFDAVPSVANGLCFCTGSLGAGKTNDLPSMVDAFGERIHFLHLRNVAHEADGAFRESDHLDGHVPMEEVVSRLLRLMARRGLSLPMRPDHGFLHELEHGSKSYPGYSLTGRLKGLAELRGLEKGLLYAG</sequence>
<dbReference type="GO" id="GO:0042840">
    <property type="term" value="P:D-glucuronate catabolic process"/>
    <property type="evidence" value="ECO:0007669"/>
    <property type="project" value="TreeGrafter"/>
</dbReference>
<evidence type="ECO:0000256" key="4">
    <source>
        <dbReference type="ARBA" id="ARBA00007389"/>
    </source>
</evidence>
<gene>
    <name evidence="9" type="primary">uxuA</name>
    <name evidence="10" type="ordered locus">RB2501_04520</name>
</gene>
<dbReference type="PANTHER" id="PTHR30387:SF2">
    <property type="entry name" value="MANNONATE DEHYDRATASE"/>
    <property type="match status" value="1"/>
</dbReference>
<evidence type="ECO:0000256" key="7">
    <source>
        <dbReference type="ARBA" id="ARBA00023211"/>
    </source>
</evidence>
<keyword evidence="11" id="KW-1185">Reference proteome</keyword>
<evidence type="ECO:0000256" key="5">
    <source>
        <dbReference type="ARBA" id="ARBA00012927"/>
    </source>
</evidence>
<dbReference type="KEGG" id="rbi:RB2501_04520"/>
<dbReference type="GO" id="GO:0008927">
    <property type="term" value="F:mannonate dehydratase activity"/>
    <property type="evidence" value="ECO:0007669"/>
    <property type="project" value="UniProtKB-UniRule"/>
</dbReference>
<evidence type="ECO:0000256" key="2">
    <source>
        <dbReference type="ARBA" id="ARBA00002713"/>
    </source>
</evidence>
<keyword evidence="7 9" id="KW-0464">Manganese</keyword>
<comment type="function">
    <text evidence="2 9">Catalyzes the dehydration of D-mannonate.</text>
</comment>
<comment type="cofactor">
    <cofactor evidence="9">
        <name>Fe(2+)</name>
        <dbReference type="ChEBI" id="CHEBI:29033"/>
    </cofactor>
    <cofactor evidence="9">
        <name>Mn(2+)</name>
        <dbReference type="ChEBI" id="CHEBI:29035"/>
    </cofactor>
</comment>